<dbReference type="KEGG" id="apuu:APUU_21607S"/>
<dbReference type="RefSeq" id="XP_041553369.1">
    <property type="nucleotide sequence ID" value="XM_041700379.1"/>
</dbReference>
<dbReference type="InterPro" id="IPR036396">
    <property type="entry name" value="Cyt_P450_sf"/>
</dbReference>
<dbReference type="Gene3D" id="1.10.630.10">
    <property type="entry name" value="Cytochrome P450"/>
    <property type="match status" value="1"/>
</dbReference>
<keyword evidence="6" id="KW-1185">Reference proteome</keyword>
<dbReference type="Proteomes" id="UP000654913">
    <property type="component" value="Chromosome 2"/>
</dbReference>
<dbReference type="GeneID" id="64971180"/>
<evidence type="ECO:0000256" key="1">
    <source>
        <dbReference type="ARBA" id="ARBA00010617"/>
    </source>
</evidence>
<dbReference type="GO" id="GO:0016705">
    <property type="term" value="F:oxidoreductase activity, acting on paired donors, with incorporation or reduction of molecular oxygen"/>
    <property type="evidence" value="ECO:0007669"/>
    <property type="project" value="InterPro"/>
</dbReference>
<proteinExistence type="inferred from homology"/>
<evidence type="ECO:0000313" key="6">
    <source>
        <dbReference type="Proteomes" id="UP000654913"/>
    </source>
</evidence>
<gene>
    <name evidence="5" type="ORF">APUU_21607S</name>
</gene>
<comment type="similarity">
    <text evidence="1">Belongs to the cytochrome P450 family.</text>
</comment>
<organism evidence="5 6">
    <name type="scientific">Aspergillus puulaauensis</name>
    <dbReference type="NCBI Taxonomy" id="1220207"/>
    <lineage>
        <taxon>Eukaryota</taxon>
        <taxon>Fungi</taxon>
        <taxon>Dikarya</taxon>
        <taxon>Ascomycota</taxon>
        <taxon>Pezizomycotina</taxon>
        <taxon>Eurotiomycetes</taxon>
        <taxon>Eurotiomycetidae</taxon>
        <taxon>Eurotiales</taxon>
        <taxon>Aspergillaceae</taxon>
        <taxon>Aspergillus</taxon>
    </lineage>
</organism>
<name>A0A7R8AL08_9EURO</name>
<dbReference type="AlphaFoldDB" id="A0A7R8AL08"/>
<dbReference type="PANTHER" id="PTHR46300:SF12">
    <property type="entry name" value="P450, PUTATIVE (EUROFUNG)-RELATED"/>
    <property type="match status" value="1"/>
</dbReference>
<dbReference type="GO" id="GO:0004497">
    <property type="term" value="F:monooxygenase activity"/>
    <property type="evidence" value="ECO:0007669"/>
    <property type="project" value="InterPro"/>
</dbReference>
<dbReference type="GO" id="GO:0005506">
    <property type="term" value="F:iron ion binding"/>
    <property type="evidence" value="ECO:0007669"/>
    <property type="project" value="InterPro"/>
</dbReference>
<reference evidence="5" key="1">
    <citation type="submission" date="2021-01" db="EMBL/GenBank/DDBJ databases">
        <authorList>
            <consortium name="Aspergillus puulaauensis MK2 genome sequencing consortium"/>
            <person name="Kazuki M."/>
            <person name="Futagami T."/>
        </authorList>
    </citation>
    <scope>NUCLEOTIDE SEQUENCE</scope>
    <source>
        <strain evidence="5">MK2</strain>
    </source>
</reference>
<evidence type="ECO:0000313" key="5">
    <source>
        <dbReference type="EMBL" id="BCS21175.1"/>
    </source>
</evidence>
<dbReference type="SUPFAM" id="SSF48264">
    <property type="entry name" value="Cytochrome P450"/>
    <property type="match status" value="1"/>
</dbReference>
<keyword evidence="3" id="KW-0560">Oxidoreductase</keyword>
<dbReference type="EMBL" id="AP024444">
    <property type="protein sequence ID" value="BCS21175.1"/>
    <property type="molecule type" value="Genomic_DNA"/>
</dbReference>
<evidence type="ECO:0000256" key="4">
    <source>
        <dbReference type="ARBA" id="ARBA00023004"/>
    </source>
</evidence>
<dbReference type="InterPro" id="IPR001128">
    <property type="entry name" value="Cyt_P450"/>
</dbReference>
<evidence type="ECO:0000256" key="2">
    <source>
        <dbReference type="ARBA" id="ARBA00022723"/>
    </source>
</evidence>
<dbReference type="Pfam" id="PF00067">
    <property type="entry name" value="p450"/>
    <property type="match status" value="1"/>
</dbReference>
<sequence length="119" mass="13237">MAVLSILLSTAVGFALLYLIKHVFYNKKPIAPLPPGPPPKPIIGNLADLPSPGQQDWVHWLKLKDTYGPISSITVLGQTIVIINDARIAFDLLDKRSNIYSSRPRMIFAGEMYSTAFHY</sequence>
<dbReference type="InterPro" id="IPR050364">
    <property type="entry name" value="Cytochrome_P450_fung"/>
</dbReference>
<dbReference type="GO" id="GO:0020037">
    <property type="term" value="F:heme binding"/>
    <property type="evidence" value="ECO:0007669"/>
    <property type="project" value="InterPro"/>
</dbReference>
<dbReference type="OrthoDB" id="2789670at2759"/>
<reference evidence="5" key="2">
    <citation type="submission" date="2021-02" db="EMBL/GenBank/DDBJ databases">
        <title>Aspergillus puulaauensis MK2 genome sequence.</title>
        <authorList>
            <person name="Futagami T."/>
            <person name="Mori K."/>
            <person name="Kadooka C."/>
            <person name="Tanaka T."/>
        </authorList>
    </citation>
    <scope>NUCLEOTIDE SEQUENCE</scope>
    <source>
        <strain evidence="5">MK2</strain>
    </source>
</reference>
<evidence type="ECO:0008006" key="7">
    <source>
        <dbReference type="Google" id="ProtNLM"/>
    </source>
</evidence>
<evidence type="ECO:0000256" key="3">
    <source>
        <dbReference type="ARBA" id="ARBA00023002"/>
    </source>
</evidence>
<keyword evidence="4" id="KW-0408">Iron</keyword>
<dbReference type="PANTHER" id="PTHR46300">
    <property type="entry name" value="P450, PUTATIVE (EUROFUNG)-RELATED-RELATED"/>
    <property type="match status" value="1"/>
</dbReference>
<protein>
    <recommendedName>
        <fullName evidence="7">Cytochrome P450</fullName>
    </recommendedName>
</protein>
<keyword evidence="2" id="KW-0479">Metal-binding</keyword>
<accession>A0A7R8AL08</accession>